<evidence type="ECO:0000313" key="2">
    <source>
        <dbReference type="EMBL" id="MFC6954828.1"/>
    </source>
</evidence>
<comment type="caution">
    <text evidence="2">The sequence shown here is derived from an EMBL/GenBank/DDBJ whole genome shotgun (WGS) entry which is preliminary data.</text>
</comment>
<evidence type="ECO:0000256" key="1">
    <source>
        <dbReference type="SAM" id="MobiDB-lite"/>
    </source>
</evidence>
<dbReference type="InterPro" id="IPR011989">
    <property type="entry name" value="ARM-like"/>
</dbReference>
<gene>
    <name evidence="2" type="ORF">ACFQGB_18325</name>
</gene>
<organism evidence="2 3">
    <name type="scientific">Halorubellus litoreus</name>
    <dbReference type="NCBI Taxonomy" id="755308"/>
    <lineage>
        <taxon>Archaea</taxon>
        <taxon>Methanobacteriati</taxon>
        <taxon>Methanobacteriota</taxon>
        <taxon>Stenosarchaea group</taxon>
        <taxon>Halobacteria</taxon>
        <taxon>Halobacteriales</taxon>
        <taxon>Halorubellaceae</taxon>
        <taxon>Halorubellus</taxon>
    </lineage>
</organism>
<dbReference type="Gene3D" id="1.25.10.10">
    <property type="entry name" value="Leucine-rich Repeat Variant"/>
    <property type="match status" value="4"/>
</dbReference>
<name>A0ABD5VM29_9EURY</name>
<accession>A0ABD5VM29</accession>
<keyword evidence="3" id="KW-1185">Reference proteome</keyword>
<evidence type="ECO:0008006" key="4">
    <source>
        <dbReference type="Google" id="ProtNLM"/>
    </source>
</evidence>
<dbReference type="SUPFAM" id="SSF48371">
    <property type="entry name" value="ARM repeat"/>
    <property type="match status" value="2"/>
</dbReference>
<proteinExistence type="predicted"/>
<reference evidence="2 3" key="1">
    <citation type="journal article" date="2019" name="Int. J. Syst. Evol. Microbiol.">
        <title>The Global Catalogue of Microorganisms (GCM) 10K type strain sequencing project: providing services to taxonomists for standard genome sequencing and annotation.</title>
        <authorList>
            <consortium name="The Broad Institute Genomics Platform"/>
            <consortium name="The Broad Institute Genome Sequencing Center for Infectious Disease"/>
            <person name="Wu L."/>
            <person name="Ma J."/>
        </authorList>
    </citation>
    <scope>NUCLEOTIDE SEQUENCE [LARGE SCALE GENOMIC DNA]</scope>
    <source>
        <strain evidence="2 3">GX26</strain>
    </source>
</reference>
<dbReference type="Proteomes" id="UP001596395">
    <property type="component" value="Unassembled WGS sequence"/>
</dbReference>
<feature type="region of interest" description="Disordered" evidence="1">
    <location>
        <begin position="479"/>
        <end position="498"/>
    </location>
</feature>
<dbReference type="InterPro" id="IPR016024">
    <property type="entry name" value="ARM-type_fold"/>
</dbReference>
<dbReference type="EMBL" id="JBHSXN010000004">
    <property type="protein sequence ID" value="MFC6954828.1"/>
    <property type="molecule type" value="Genomic_DNA"/>
</dbReference>
<sequence length="1352" mass="138421">MTHEDVIDRIDAARERDRSFAGLQARAAAARAAASADRTETAAIEAVAGLLDAELDTPAAESERITGLDAIATDVESACVDALTAVPRDDSAALAAALPVLARATHRGRTAAVREAAAEECLHAMVEPDAIPADAVPISDLEAGFAAGERDVRRQLAATRRGVVGNGGVFEKAAGQAPERAPGLVRWLLRFEDFELVDNRLSFEWGVARALESLDDERASAVLDVVLDHLAHENADYRRTAAGALSESHEAVPEGRVGDVLDAVGRRFDDEAFGVQEDAVAVALALLERVPGAAERTFDRLRTDVPAGAVVDGLRELDEADPAVRAPAVEFLLDACDGEATGRSASRLGNYLLGGGTHRWTGVGRALVAGAVAEAAADDAGRARASSQVAALAPGVDGDDGNRVRALAAVATDAGVEPLRVFVALVPPPESVDAGVDPGACLRDVLSACLRAARAPDSTTRQRARLAAELLADVIRAAEGTSNGDDSDHSESEASDGDATAAVCDALRAVRSPGAATSVSVAARTRVVAALPVSARVQDPGPVAGLLAHTDATVRERAVDLLATGRVDASGDGTDELVGAFGERLTGDVESVRGAAVDAAPAVVDGLPAGAAGGVVDGLLERAGSEGERTQRRAIAALVDVADAVPGERVEQVATVALLGLQSADTDTRSVAADLLAALGPRLSAERAPAVAAGVVAATEAYADVVFDGLDVLWALAEVPGTGDAVARAFARTLAASRVARDHLADASVGFEATPAQVRRVVDGLLDLVAADDADASADAATALDVVATTLPADRIDAVVDALATAATGADAAVRSAAYDALESVATVAADAPASTWTPLGALFGHEEQRVRRGAIRVLTRVLDAGGDPSGAADSACDAATDSATPAAMSGADGDGTALEVVLVAGLSDPAADVRVAASRALGAAATAPNGPGTDWAIGRLCGRTADDAAAVRQAAVEGIRRVLAAVDAAAADEPRSVRDVLADRVAEDPDAAVREAAVAALLGPGGAILDVDGGRARLDDAAAALEDHVTSVRETAVEALPGFLERIDASLGLRSRAVIHLEERIEADESSTVRRRAAAAASDVLAAVVDDYGAYEYGSDEHVGEYPPASWLREALSDVDPRVHAAVVDRLPAFAPTLDDRTAGVAVRKLVVARRAREGWPTDGDLAALTALVDRLDPDRMRSIESHIVAALSDAEGERLRTLAVALAAAVEGEGGVENDVVETLLDRIATARKRTGHFGERVPSPQADSARDVLVDLVETSPEAFGKRVDAETLRFYVGHDREAVRAGAAAVLAAVVEHGDDPRAAVATRDDLRASLTVDVLSGPARLAVLAALADGTLLARTHTAGDDR</sequence>
<evidence type="ECO:0000313" key="3">
    <source>
        <dbReference type="Proteomes" id="UP001596395"/>
    </source>
</evidence>
<dbReference type="RefSeq" id="WP_336351771.1">
    <property type="nucleotide sequence ID" value="NZ_JAZAQL010000004.1"/>
</dbReference>
<protein>
    <recommendedName>
        <fullName evidence="4">HEAT repeat</fullName>
    </recommendedName>
</protein>